<dbReference type="RefSeq" id="WP_116468770.1">
    <property type="nucleotide sequence ID" value="NZ_QENQ01000001.1"/>
</dbReference>
<evidence type="ECO:0000313" key="2">
    <source>
        <dbReference type="Proteomes" id="UP000245890"/>
    </source>
</evidence>
<reference evidence="1 2" key="1">
    <citation type="submission" date="2018-05" db="EMBL/GenBank/DDBJ databases">
        <title>Description of Sphingomonas pokkalii sp nov, isolated from the rhizosphere of saline tolerant pokkali rice and its draft genome analysis.</title>
        <authorList>
            <person name="Menon R."/>
            <person name="Kumari S."/>
            <person name="Rameshkumar N."/>
        </authorList>
    </citation>
    <scope>NUCLEOTIDE SEQUENCE [LARGE SCALE GENOMIC DNA]</scope>
    <source>
        <strain evidence="1 2">L3B27</strain>
    </source>
</reference>
<gene>
    <name evidence="1" type="ORF">DD559_08370</name>
</gene>
<dbReference type="OrthoDB" id="7581822at2"/>
<comment type="caution">
    <text evidence="1">The sequence shown here is derived from an EMBL/GenBank/DDBJ whole genome shotgun (WGS) entry which is preliminary data.</text>
</comment>
<sequence length="84" mass="9222">MRDIDDYHYARAVAELNAAQRSLCPEAVQAHCALAELHLERSSAGHPSDVLDLQEDPRAPAAWCAESPVMRGTVLPLKGDRKDD</sequence>
<organism evidence="1 2">
    <name type="scientific">Sphingomonas pokkalii</name>
    <dbReference type="NCBI Taxonomy" id="2175090"/>
    <lineage>
        <taxon>Bacteria</taxon>
        <taxon>Pseudomonadati</taxon>
        <taxon>Pseudomonadota</taxon>
        <taxon>Alphaproteobacteria</taxon>
        <taxon>Sphingomonadales</taxon>
        <taxon>Sphingomonadaceae</taxon>
        <taxon>Sphingomonas</taxon>
    </lineage>
</organism>
<dbReference type="AlphaFoldDB" id="A0A2U0SDG4"/>
<keyword evidence="2" id="KW-1185">Reference proteome</keyword>
<accession>A0A2U0SDG4</accession>
<name>A0A2U0SDG4_9SPHN</name>
<dbReference type="EMBL" id="QENQ01000001">
    <property type="protein sequence ID" value="PVX29331.1"/>
    <property type="molecule type" value="Genomic_DNA"/>
</dbReference>
<dbReference type="Proteomes" id="UP000245890">
    <property type="component" value="Unassembled WGS sequence"/>
</dbReference>
<evidence type="ECO:0000313" key="1">
    <source>
        <dbReference type="EMBL" id="PVX29331.1"/>
    </source>
</evidence>
<protein>
    <submittedName>
        <fullName evidence="1">Uncharacterized protein</fullName>
    </submittedName>
</protein>
<proteinExistence type="predicted"/>